<dbReference type="PANTHER" id="PTHR31594">
    <property type="entry name" value="AIG1-TYPE G DOMAIN-CONTAINING PROTEIN"/>
    <property type="match status" value="1"/>
</dbReference>
<comment type="caution">
    <text evidence="5">The sequence shown here is derived from an EMBL/GenBank/DDBJ whole genome shotgun (WGS) entry which is preliminary data.</text>
</comment>
<dbReference type="PANTHER" id="PTHR31594:SF15">
    <property type="entry name" value="VERRUCOTOXIN SUBUNIT BETA ISOFORM X1-RELATED"/>
    <property type="match status" value="1"/>
</dbReference>
<dbReference type="InterPro" id="IPR048997">
    <property type="entry name" value="Stonustoxin-like_helical"/>
</dbReference>
<reference evidence="5" key="1">
    <citation type="submission" date="2023-06" db="EMBL/GenBank/DDBJ databases">
        <title>Male Hemibagrus guttatus genome.</title>
        <authorList>
            <person name="Bian C."/>
        </authorList>
    </citation>
    <scope>NUCLEOTIDE SEQUENCE</scope>
    <source>
        <strain evidence="5">Male_cb2023</strain>
        <tissue evidence="5">Muscle</tissue>
    </source>
</reference>
<feature type="domain" description="Stonustoxin-like helical" evidence="4">
    <location>
        <begin position="44"/>
        <end position="107"/>
    </location>
</feature>
<dbReference type="Proteomes" id="UP001274896">
    <property type="component" value="Unassembled WGS sequence"/>
</dbReference>
<dbReference type="AlphaFoldDB" id="A0AAE0UKD7"/>
<dbReference type="Gene3D" id="3.40.50.300">
    <property type="entry name" value="P-loop containing nucleotide triphosphate hydrolases"/>
    <property type="match status" value="1"/>
</dbReference>
<evidence type="ECO:0000256" key="2">
    <source>
        <dbReference type="ARBA" id="ARBA00022741"/>
    </source>
</evidence>
<comment type="similarity">
    <text evidence="1">Belongs to the TRAFAC class TrmE-Era-EngA-EngB-Septin-like GTPase superfamily. AIG1/Toc34/Toc159-like paraseptin GTPase family. IAN subfamily.</text>
</comment>
<dbReference type="Pfam" id="PF21109">
    <property type="entry name" value="Stonustoxin_helical"/>
    <property type="match status" value="1"/>
</dbReference>
<dbReference type="InterPro" id="IPR052090">
    <property type="entry name" value="Cytolytic_pore-forming_toxin"/>
</dbReference>
<evidence type="ECO:0000256" key="1">
    <source>
        <dbReference type="ARBA" id="ARBA00008535"/>
    </source>
</evidence>
<evidence type="ECO:0000313" key="5">
    <source>
        <dbReference type="EMBL" id="KAK3508683.1"/>
    </source>
</evidence>
<dbReference type="Pfam" id="PF04548">
    <property type="entry name" value="AIG1"/>
    <property type="match status" value="1"/>
</dbReference>
<gene>
    <name evidence="5" type="ORF">QTP70_003984</name>
</gene>
<evidence type="ECO:0000259" key="3">
    <source>
        <dbReference type="Pfam" id="PF04548"/>
    </source>
</evidence>
<accession>A0AAE0UKD7</accession>
<evidence type="ECO:0000313" key="6">
    <source>
        <dbReference type="Proteomes" id="UP001274896"/>
    </source>
</evidence>
<organism evidence="5 6">
    <name type="scientific">Hemibagrus guttatus</name>
    <dbReference type="NCBI Taxonomy" id="175788"/>
    <lineage>
        <taxon>Eukaryota</taxon>
        <taxon>Metazoa</taxon>
        <taxon>Chordata</taxon>
        <taxon>Craniata</taxon>
        <taxon>Vertebrata</taxon>
        <taxon>Euteleostomi</taxon>
        <taxon>Actinopterygii</taxon>
        <taxon>Neopterygii</taxon>
        <taxon>Teleostei</taxon>
        <taxon>Ostariophysi</taxon>
        <taxon>Siluriformes</taxon>
        <taxon>Bagridae</taxon>
        <taxon>Hemibagrus</taxon>
    </lineage>
</organism>
<protein>
    <submittedName>
        <fullName evidence="5">Uncharacterized protein</fullName>
    </submittedName>
</protein>
<dbReference type="EMBL" id="JAUCMX010000027">
    <property type="protein sequence ID" value="KAK3508683.1"/>
    <property type="molecule type" value="Genomic_DNA"/>
</dbReference>
<keyword evidence="2" id="KW-0547">Nucleotide-binding</keyword>
<keyword evidence="6" id="KW-1185">Reference proteome</keyword>
<evidence type="ECO:0000259" key="4">
    <source>
        <dbReference type="Pfam" id="PF21109"/>
    </source>
</evidence>
<dbReference type="GO" id="GO:0005525">
    <property type="term" value="F:GTP binding"/>
    <property type="evidence" value="ECO:0007669"/>
    <property type="project" value="InterPro"/>
</dbReference>
<sequence>MLGENGEHAVPVRVWLYPLVKLDSRAAKFQRNISTDVIRAVESVIESLNVTSMKCGDLMEDTVTKTFDTFHDRVQDFQKSCTEYKQDFMKKLGSILPEIRGEKVNEITHPDSFATGVQNSEEFIQSGDQEVQTLVEKCGKRCHFLNIEENEDGSQVPENLLKKIEKMVGGNRENFYSSEIYLKTLASFGGG</sequence>
<name>A0AAE0UKD7_9TELE</name>
<dbReference type="InterPro" id="IPR006703">
    <property type="entry name" value="G_AIG1"/>
</dbReference>
<proteinExistence type="inferred from homology"/>
<dbReference type="InterPro" id="IPR027417">
    <property type="entry name" value="P-loop_NTPase"/>
</dbReference>
<feature type="domain" description="AIG1-type G" evidence="3">
    <location>
        <begin position="117"/>
        <end position="184"/>
    </location>
</feature>